<evidence type="ECO:0000313" key="1">
    <source>
        <dbReference type="EMBL" id="KIM88460.1"/>
    </source>
</evidence>
<sequence length="89" mass="10698">MTIYCDFVDSVQDILLETRKIVIDYETTGYQMNCARIVTDSSNVNKRIAGQHCSRLCHSRQQHQYQWYRERGRHRFVFHLEIALLIHQL</sequence>
<reference evidence="1 2" key="1">
    <citation type="submission" date="2014-04" db="EMBL/GenBank/DDBJ databases">
        <authorList>
            <consortium name="DOE Joint Genome Institute"/>
            <person name="Kuo A."/>
            <person name="Tarkka M."/>
            <person name="Buscot F."/>
            <person name="Kohler A."/>
            <person name="Nagy L.G."/>
            <person name="Floudas D."/>
            <person name="Copeland A."/>
            <person name="Barry K.W."/>
            <person name="Cichocki N."/>
            <person name="Veneault-Fourrey C."/>
            <person name="LaButti K."/>
            <person name="Lindquist E.A."/>
            <person name="Lipzen A."/>
            <person name="Lundell T."/>
            <person name="Morin E."/>
            <person name="Murat C."/>
            <person name="Sun H."/>
            <person name="Tunlid A."/>
            <person name="Henrissat B."/>
            <person name="Grigoriev I.V."/>
            <person name="Hibbett D.S."/>
            <person name="Martin F."/>
            <person name="Nordberg H.P."/>
            <person name="Cantor M.N."/>
            <person name="Hua S.X."/>
        </authorList>
    </citation>
    <scope>NUCLEOTIDE SEQUENCE [LARGE SCALE GENOMIC DNA]</scope>
    <source>
        <strain evidence="1 2">F 1598</strain>
    </source>
</reference>
<dbReference type="Proteomes" id="UP000054166">
    <property type="component" value="Unassembled WGS sequence"/>
</dbReference>
<accession>A0A0C3FVG9</accession>
<dbReference type="EMBL" id="KN832977">
    <property type="protein sequence ID" value="KIM88460.1"/>
    <property type="molecule type" value="Genomic_DNA"/>
</dbReference>
<proteinExistence type="predicted"/>
<reference evidence="2" key="2">
    <citation type="submission" date="2015-01" db="EMBL/GenBank/DDBJ databases">
        <title>Evolutionary Origins and Diversification of the Mycorrhizal Mutualists.</title>
        <authorList>
            <consortium name="DOE Joint Genome Institute"/>
            <consortium name="Mycorrhizal Genomics Consortium"/>
            <person name="Kohler A."/>
            <person name="Kuo A."/>
            <person name="Nagy L.G."/>
            <person name="Floudas D."/>
            <person name="Copeland A."/>
            <person name="Barry K.W."/>
            <person name="Cichocki N."/>
            <person name="Veneault-Fourrey C."/>
            <person name="LaButti K."/>
            <person name="Lindquist E.A."/>
            <person name="Lipzen A."/>
            <person name="Lundell T."/>
            <person name="Morin E."/>
            <person name="Murat C."/>
            <person name="Riley R."/>
            <person name="Ohm R."/>
            <person name="Sun H."/>
            <person name="Tunlid A."/>
            <person name="Henrissat B."/>
            <person name="Grigoriev I.V."/>
            <person name="Hibbett D.S."/>
            <person name="Martin F."/>
        </authorList>
    </citation>
    <scope>NUCLEOTIDE SEQUENCE [LARGE SCALE GENOMIC DNA]</scope>
    <source>
        <strain evidence="2">F 1598</strain>
    </source>
</reference>
<name>A0A0C3FVG9_PILCF</name>
<gene>
    <name evidence="1" type="ORF">PILCRDRAFT_257287</name>
</gene>
<evidence type="ECO:0000313" key="2">
    <source>
        <dbReference type="Proteomes" id="UP000054166"/>
    </source>
</evidence>
<dbReference type="InParanoid" id="A0A0C3FVG9"/>
<dbReference type="AlphaFoldDB" id="A0A0C3FVG9"/>
<protein>
    <submittedName>
        <fullName evidence="1">Uncharacterized protein</fullName>
    </submittedName>
</protein>
<keyword evidence="2" id="KW-1185">Reference proteome</keyword>
<dbReference type="HOGENOM" id="CLU_2455507_0_0_1"/>
<organism evidence="1 2">
    <name type="scientific">Piloderma croceum (strain F 1598)</name>
    <dbReference type="NCBI Taxonomy" id="765440"/>
    <lineage>
        <taxon>Eukaryota</taxon>
        <taxon>Fungi</taxon>
        <taxon>Dikarya</taxon>
        <taxon>Basidiomycota</taxon>
        <taxon>Agaricomycotina</taxon>
        <taxon>Agaricomycetes</taxon>
        <taxon>Agaricomycetidae</taxon>
        <taxon>Atheliales</taxon>
        <taxon>Atheliaceae</taxon>
        <taxon>Piloderma</taxon>
    </lineage>
</organism>